<feature type="binding site" evidence="3">
    <location>
        <begin position="9"/>
        <end position="16"/>
    </location>
    <ligand>
        <name>substrate</name>
    </ligand>
</feature>
<dbReference type="RefSeq" id="WP_148126441.1">
    <property type="nucleotide sequence ID" value="NZ_CP018180.1"/>
</dbReference>
<dbReference type="Proteomes" id="UP000324497">
    <property type="component" value="Chromosome"/>
</dbReference>
<evidence type="ECO:0000256" key="3">
    <source>
        <dbReference type="PIRSR" id="PIRSR613078-2"/>
    </source>
</evidence>
<dbReference type="InterPro" id="IPR029033">
    <property type="entry name" value="His_PPase_superfam"/>
</dbReference>
<dbReference type="GO" id="GO:0043456">
    <property type="term" value="P:regulation of pentose-phosphate shunt"/>
    <property type="evidence" value="ECO:0007669"/>
    <property type="project" value="TreeGrafter"/>
</dbReference>
<dbReference type="GO" id="GO:0005829">
    <property type="term" value="C:cytosol"/>
    <property type="evidence" value="ECO:0007669"/>
    <property type="project" value="TreeGrafter"/>
</dbReference>
<feature type="active site" description="Tele-phosphohistidine intermediate" evidence="2">
    <location>
        <position position="10"/>
    </location>
</feature>
<dbReference type="AlphaFoldDB" id="A0A3S6QZY8"/>
<dbReference type="PANTHER" id="PTHR46517">
    <property type="entry name" value="FRUCTOSE-2,6-BISPHOSPHATASE TIGAR"/>
    <property type="match status" value="1"/>
</dbReference>
<dbReference type="CDD" id="cd07067">
    <property type="entry name" value="HP_PGM_like"/>
    <property type="match status" value="1"/>
</dbReference>
<dbReference type="GO" id="GO:0004331">
    <property type="term" value="F:fructose-2,6-bisphosphate 2-phosphatase activity"/>
    <property type="evidence" value="ECO:0007669"/>
    <property type="project" value="TreeGrafter"/>
</dbReference>
<keyword evidence="1" id="KW-0378">Hydrolase</keyword>
<gene>
    <name evidence="4" type="ORF">BSQ50_03790</name>
</gene>
<dbReference type="SUPFAM" id="SSF53254">
    <property type="entry name" value="Phosphoglycerate mutase-like"/>
    <property type="match status" value="1"/>
</dbReference>
<dbReference type="InterPro" id="IPR013078">
    <property type="entry name" value="His_Pase_superF_clade-1"/>
</dbReference>
<dbReference type="EMBL" id="CP018180">
    <property type="protein sequence ID" value="AUJ31755.1"/>
    <property type="molecule type" value="Genomic_DNA"/>
</dbReference>
<dbReference type="PROSITE" id="PS00175">
    <property type="entry name" value="PG_MUTASE"/>
    <property type="match status" value="1"/>
</dbReference>
<keyword evidence="5" id="KW-1185">Reference proteome</keyword>
<organism evidence="4 5">
    <name type="scientific">Liquorilactobacillus nagelii</name>
    <dbReference type="NCBI Taxonomy" id="82688"/>
    <lineage>
        <taxon>Bacteria</taxon>
        <taxon>Bacillati</taxon>
        <taxon>Bacillota</taxon>
        <taxon>Bacilli</taxon>
        <taxon>Lactobacillales</taxon>
        <taxon>Lactobacillaceae</taxon>
        <taxon>Liquorilactobacillus</taxon>
    </lineage>
</organism>
<evidence type="ECO:0000256" key="2">
    <source>
        <dbReference type="PIRSR" id="PIRSR613078-1"/>
    </source>
</evidence>
<accession>A0A3S6QZY8</accession>
<reference evidence="4 5" key="1">
    <citation type="submission" date="2016-11" db="EMBL/GenBank/DDBJ databases">
        <title>Interaction between Lactobacillus species and yeast in water kefir.</title>
        <authorList>
            <person name="Behr J."/>
            <person name="Xu D."/>
            <person name="Vogel R.F."/>
        </authorList>
    </citation>
    <scope>NUCLEOTIDE SEQUENCE [LARGE SCALE GENOMIC DNA]</scope>
    <source>
        <strain evidence="4 5">TMW 1.1827</strain>
    </source>
</reference>
<dbReference type="PANTHER" id="PTHR46517:SF1">
    <property type="entry name" value="FRUCTOSE-2,6-BISPHOSPHATASE TIGAR"/>
    <property type="match status" value="1"/>
</dbReference>
<dbReference type="SMART" id="SM00855">
    <property type="entry name" value="PGAM"/>
    <property type="match status" value="1"/>
</dbReference>
<proteinExistence type="predicted"/>
<evidence type="ECO:0000256" key="1">
    <source>
        <dbReference type="ARBA" id="ARBA00022801"/>
    </source>
</evidence>
<sequence length="222" mass="25894">MTVHFYLVRHGQTQLNRWHRLQGITDSPLTGKGQKSARKLGQQLQEIRFTAAYTSDLDRTLKTAKLILKENIQPQTPIFREPRLRELSFGEYEEGKNRKVLPHFLQQLGPLSIWKAMYHHHHAMELTNLFHRIDQTSQVENAQQLSSRITYFMEDLAEKYASRPTESNILIVAHALILSVFIETLDGKVPRFLIKNAHVYRVDYDDKQFKLVALPTSKSKEE</sequence>
<dbReference type="InterPro" id="IPR051695">
    <property type="entry name" value="Phosphoglycerate_Mutase"/>
</dbReference>
<evidence type="ECO:0000313" key="4">
    <source>
        <dbReference type="EMBL" id="AUJ31755.1"/>
    </source>
</evidence>
<dbReference type="GO" id="GO:0045820">
    <property type="term" value="P:negative regulation of glycolytic process"/>
    <property type="evidence" value="ECO:0007669"/>
    <property type="project" value="TreeGrafter"/>
</dbReference>
<protein>
    <submittedName>
        <fullName evidence="4">Histidine phosphatase family protein</fullName>
    </submittedName>
</protein>
<dbReference type="InterPro" id="IPR001345">
    <property type="entry name" value="PG/BPGM_mutase_AS"/>
</dbReference>
<feature type="binding site" evidence="3">
    <location>
        <position position="59"/>
    </location>
    <ligand>
        <name>substrate</name>
    </ligand>
</feature>
<name>A0A3S6QZY8_9LACO</name>
<dbReference type="Gene3D" id="3.40.50.1240">
    <property type="entry name" value="Phosphoglycerate mutase-like"/>
    <property type="match status" value="1"/>
</dbReference>
<dbReference type="Pfam" id="PF00300">
    <property type="entry name" value="His_Phos_1"/>
    <property type="match status" value="1"/>
</dbReference>
<dbReference type="KEGG" id="lng:BSQ50_03790"/>
<evidence type="ECO:0000313" key="5">
    <source>
        <dbReference type="Proteomes" id="UP000324497"/>
    </source>
</evidence>
<feature type="active site" description="Proton donor/acceptor" evidence="2">
    <location>
        <position position="86"/>
    </location>
</feature>